<reference evidence="2 3" key="1">
    <citation type="journal article" date="2016" name="Nat. Commun.">
        <title>Thousands of microbial genomes shed light on interconnected biogeochemical processes in an aquifer system.</title>
        <authorList>
            <person name="Anantharaman K."/>
            <person name="Brown C.T."/>
            <person name="Hug L.A."/>
            <person name="Sharon I."/>
            <person name="Castelle C.J."/>
            <person name="Probst A.J."/>
            <person name="Thomas B.C."/>
            <person name="Singh A."/>
            <person name="Wilkins M.J."/>
            <person name="Karaoz U."/>
            <person name="Brodie E.L."/>
            <person name="Williams K.H."/>
            <person name="Hubbard S.S."/>
            <person name="Banfield J.F."/>
        </authorList>
    </citation>
    <scope>NUCLEOTIDE SEQUENCE [LARGE SCALE GENOMIC DNA]</scope>
</reference>
<proteinExistence type="predicted"/>
<feature type="transmembrane region" description="Helical" evidence="1">
    <location>
        <begin position="167"/>
        <end position="187"/>
    </location>
</feature>
<dbReference type="AlphaFoldDB" id="A0A1F6PC87"/>
<dbReference type="EMBL" id="MFRE01000022">
    <property type="protein sequence ID" value="OGH93738.1"/>
    <property type="molecule type" value="Genomic_DNA"/>
</dbReference>
<evidence type="ECO:0000313" key="2">
    <source>
        <dbReference type="EMBL" id="OGH93738.1"/>
    </source>
</evidence>
<evidence type="ECO:0000313" key="3">
    <source>
        <dbReference type="Proteomes" id="UP000178254"/>
    </source>
</evidence>
<accession>A0A1F6PC87</accession>
<comment type="caution">
    <text evidence="2">The sequence shown here is derived from an EMBL/GenBank/DDBJ whole genome shotgun (WGS) entry which is preliminary data.</text>
</comment>
<keyword evidence="1" id="KW-0812">Transmembrane</keyword>
<gene>
    <name evidence="2" type="ORF">A2538_02560</name>
</gene>
<dbReference type="STRING" id="1798709.A2538_02560"/>
<keyword evidence="1" id="KW-0472">Membrane</keyword>
<name>A0A1F6PC87_9BACT</name>
<sequence>MRKIIVMVGLISLALTIPLFVSARVGVGVGAGKIQMTEQLKPGKTYELPVLPILNTGDEFSAYEATVEYHENIPQMWPKREWFKFTPQTFELEPGQVKNVKVELSLPVNAKPGEYRAYLEGHPVKKSRATGGAAVGVAAAADLRFTVVPANILAAWYYKITTFYSRYHPYDTIGLALLASAYLFYWVKKNFKFQIAKK</sequence>
<organism evidence="2 3">
    <name type="scientific">Candidatus Magasanikbacteria bacterium RIFOXYD2_FULL_41_14</name>
    <dbReference type="NCBI Taxonomy" id="1798709"/>
    <lineage>
        <taxon>Bacteria</taxon>
        <taxon>Candidatus Magasanikiibacteriota</taxon>
    </lineage>
</organism>
<dbReference type="Proteomes" id="UP000178254">
    <property type="component" value="Unassembled WGS sequence"/>
</dbReference>
<keyword evidence="1" id="KW-1133">Transmembrane helix</keyword>
<protein>
    <submittedName>
        <fullName evidence="2">Uncharacterized protein</fullName>
    </submittedName>
</protein>
<evidence type="ECO:0000256" key="1">
    <source>
        <dbReference type="SAM" id="Phobius"/>
    </source>
</evidence>